<evidence type="ECO:0000256" key="2">
    <source>
        <dbReference type="ARBA" id="ARBA00022801"/>
    </source>
</evidence>
<dbReference type="UniPathway" id="UPA00545">
    <property type="reaction ID" value="UER00823"/>
</dbReference>
<dbReference type="EnsemblPlants" id="KQL25181">
    <property type="protein sequence ID" value="KQL25181"/>
    <property type="gene ID" value="SETIT_032143mg"/>
</dbReference>
<dbReference type="GO" id="GO:0042545">
    <property type="term" value="P:cell wall modification"/>
    <property type="evidence" value="ECO:0007669"/>
    <property type="project" value="UniProtKB-UniRule"/>
</dbReference>
<dbReference type="EMBL" id="AGNK02001185">
    <property type="status" value="NOT_ANNOTATED_CDS"/>
    <property type="molecule type" value="Genomic_DNA"/>
</dbReference>
<reference evidence="8" key="1">
    <citation type="journal article" date="2012" name="Nat. Biotechnol.">
        <title>Reference genome sequence of the model plant Setaria.</title>
        <authorList>
            <person name="Bennetzen J.L."/>
            <person name="Schmutz J."/>
            <person name="Wang H."/>
            <person name="Percifield R."/>
            <person name="Hawkins J."/>
            <person name="Pontaroli A.C."/>
            <person name="Estep M."/>
            <person name="Feng L."/>
            <person name="Vaughn J.N."/>
            <person name="Grimwood J."/>
            <person name="Jenkins J."/>
            <person name="Barry K."/>
            <person name="Lindquist E."/>
            <person name="Hellsten U."/>
            <person name="Deshpande S."/>
            <person name="Wang X."/>
            <person name="Wu X."/>
            <person name="Mitros T."/>
            <person name="Triplett J."/>
            <person name="Yang X."/>
            <person name="Ye C.Y."/>
            <person name="Mauro-Herrera M."/>
            <person name="Wang L."/>
            <person name="Li P."/>
            <person name="Sharma M."/>
            <person name="Sharma R."/>
            <person name="Ronald P.C."/>
            <person name="Panaud O."/>
            <person name="Kellogg E.A."/>
            <person name="Brutnell T.P."/>
            <person name="Doust A.N."/>
            <person name="Tuskan G.A."/>
            <person name="Rokhsar D."/>
            <person name="Devos K.M."/>
        </authorList>
    </citation>
    <scope>NUCLEOTIDE SEQUENCE [LARGE SCALE GENOMIC DNA]</scope>
    <source>
        <strain evidence="8">cv. Yugu1</strain>
    </source>
</reference>
<sequence>MANQHDDVVVAADGSGNYTTRHVIHIKRGVYKEFVVLGQEKRNVVLVGDGMDATVISGSRCCAGERGVGETRENAACSSLLQFQFGPDSFSFCFALCCMFKFTWAVVLKKVYMGRDPPFRVQGKGFIARDLCIENTAGPRKEKGQAVALLSRSDQSVLYRCALRGYQDTLWCARSSKQLSRECTITGTVDFIFGEAAAFCTVAADEDLAAHAAKGTVQTYLGRPWKPFSRVVFMQSTISDVPPDTLYYAEYKNGGPGAAVSGRVNWRGVHANLDASTARSFTVEKLINGNDWLPSTGVEYKPGL</sequence>
<dbReference type="eggNOG" id="ENOG502QRGV">
    <property type="taxonomic scope" value="Eukaryota"/>
</dbReference>
<name>K3ZZV8_SETIT</name>
<feature type="domain" description="Pectinesterase catalytic" evidence="6">
    <location>
        <begin position="199"/>
        <end position="290"/>
    </location>
</feature>
<dbReference type="GO" id="GO:0045490">
    <property type="term" value="P:pectin catabolic process"/>
    <property type="evidence" value="ECO:0007669"/>
    <property type="project" value="UniProtKB-UniRule"/>
</dbReference>
<keyword evidence="2 5" id="KW-0378">Hydrolase</keyword>
<dbReference type="SUPFAM" id="SSF51126">
    <property type="entry name" value="Pectin lyase-like"/>
    <property type="match status" value="1"/>
</dbReference>
<evidence type="ECO:0000256" key="1">
    <source>
        <dbReference type="ARBA" id="ARBA00005184"/>
    </source>
</evidence>
<dbReference type="GO" id="GO:0046910">
    <property type="term" value="F:pectinesterase inhibitor activity"/>
    <property type="evidence" value="ECO:0000318"/>
    <property type="project" value="GO_Central"/>
</dbReference>
<dbReference type="EC" id="3.1.1.11" evidence="5"/>
<evidence type="ECO:0000256" key="3">
    <source>
        <dbReference type="ARBA" id="ARBA00023085"/>
    </source>
</evidence>
<dbReference type="AlphaFoldDB" id="K3ZZV8"/>
<dbReference type="PANTHER" id="PTHR31707">
    <property type="entry name" value="PECTINESTERASE"/>
    <property type="match status" value="1"/>
</dbReference>
<evidence type="ECO:0000256" key="5">
    <source>
        <dbReference type="RuleBase" id="RU000589"/>
    </source>
</evidence>
<organism evidence="7 8">
    <name type="scientific">Setaria italica</name>
    <name type="common">Foxtail millet</name>
    <name type="synonym">Panicum italicum</name>
    <dbReference type="NCBI Taxonomy" id="4555"/>
    <lineage>
        <taxon>Eukaryota</taxon>
        <taxon>Viridiplantae</taxon>
        <taxon>Streptophyta</taxon>
        <taxon>Embryophyta</taxon>
        <taxon>Tracheophyta</taxon>
        <taxon>Spermatophyta</taxon>
        <taxon>Magnoliopsida</taxon>
        <taxon>Liliopsida</taxon>
        <taxon>Poales</taxon>
        <taxon>Poaceae</taxon>
        <taxon>PACMAD clade</taxon>
        <taxon>Panicoideae</taxon>
        <taxon>Panicodae</taxon>
        <taxon>Paniceae</taxon>
        <taxon>Cenchrinae</taxon>
        <taxon>Setaria</taxon>
    </lineage>
</organism>
<comment type="pathway">
    <text evidence="1 5">Glycan metabolism; pectin degradation; 2-dehydro-3-deoxy-D-gluconate from pectin: step 1/5.</text>
</comment>
<evidence type="ECO:0000313" key="8">
    <source>
        <dbReference type="Proteomes" id="UP000004995"/>
    </source>
</evidence>
<feature type="domain" description="Pectinesterase catalytic" evidence="6">
    <location>
        <begin position="17"/>
        <end position="63"/>
    </location>
</feature>
<dbReference type="STRING" id="4555.K3ZZV8"/>
<dbReference type="Gene3D" id="2.160.20.10">
    <property type="entry name" value="Single-stranded right-handed beta-helix, Pectin lyase-like"/>
    <property type="match status" value="1"/>
</dbReference>
<proteinExistence type="predicted"/>
<dbReference type="PROSITE" id="PS00503">
    <property type="entry name" value="PECTINESTERASE_2"/>
    <property type="match status" value="1"/>
</dbReference>
<dbReference type="Gramene" id="KQL25181">
    <property type="protein sequence ID" value="KQL25181"/>
    <property type="gene ID" value="SETIT_032143mg"/>
</dbReference>
<dbReference type="InterPro" id="IPR000070">
    <property type="entry name" value="Pectinesterase_cat"/>
</dbReference>
<keyword evidence="3 5" id="KW-0063">Aspartyl esterase</keyword>
<feature type="active site" evidence="4">
    <location>
        <position position="190"/>
    </location>
</feature>
<accession>K3ZZV8</accession>
<feature type="domain" description="Pectinesterase catalytic" evidence="6">
    <location>
        <begin position="119"/>
        <end position="198"/>
    </location>
</feature>
<dbReference type="InParanoid" id="K3ZZV8"/>
<comment type="catalytic activity">
    <reaction evidence="5">
        <text>[(1-&gt;4)-alpha-D-galacturonosyl methyl ester](n) + n H2O = [(1-&gt;4)-alpha-D-galacturonosyl](n) + n methanol + n H(+)</text>
        <dbReference type="Rhea" id="RHEA:22380"/>
        <dbReference type="Rhea" id="RHEA-COMP:14570"/>
        <dbReference type="Rhea" id="RHEA-COMP:14573"/>
        <dbReference type="ChEBI" id="CHEBI:15377"/>
        <dbReference type="ChEBI" id="CHEBI:15378"/>
        <dbReference type="ChEBI" id="CHEBI:17790"/>
        <dbReference type="ChEBI" id="CHEBI:140522"/>
        <dbReference type="ChEBI" id="CHEBI:140523"/>
        <dbReference type="EC" id="3.1.1.11"/>
    </reaction>
</comment>
<evidence type="ECO:0000313" key="7">
    <source>
        <dbReference type="EnsemblPlants" id="KQL25181"/>
    </source>
</evidence>
<dbReference type="InterPro" id="IPR012334">
    <property type="entry name" value="Pectin_lyas_fold"/>
</dbReference>
<dbReference type="InterPro" id="IPR011050">
    <property type="entry name" value="Pectin_lyase_fold/virulence"/>
</dbReference>
<evidence type="ECO:0000256" key="4">
    <source>
        <dbReference type="PROSITE-ProRule" id="PRU10040"/>
    </source>
</evidence>
<dbReference type="InterPro" id="IPR033131">
    <property type="entry name" value="Pectinesterase_Asp_AS"/>
</dbReference>
<evidence type="ECO:0000259" key="6">
    <source>
        <dbReference type="Pfam" id="PF01095"/>
    </source>
</evidence>
<dbReference type="Pfam" id="PF01095">
    <property type="entry name" value="Pectinesterase"/>
    <property type="match status" value="3"/>
</dbReference>
<dbReference type="Proteomes" id="UP000004995">
    <property type="component" value="Unassembled WGS sequence"/>
</dbReference>
<dbReference type="GO" id="GO:0030599">
    <property type="term" value="F:pectinesterase activity"/>
    <property type="evidence" value="ECO:0000318"/>
    <property type="project" value="GO_Central"/>
</dbReference>
<dbReference type="HOGENOM" id="CLU_012243_4_1_1"/>
<dbReference type="OMA" id="WCARSSK"/>
<keyword evidence="8" id="KW-1185">Reference proteome</keyword>
<protein>
    <recommendedName>
        <fullName evidence="5">Pectinesterase</fullName>
        <ecNumber evidence="5">3.1.1.11</ecNumber>
    </recommendedName>
</protein>
<reference evidence="7" key="2">
    <citation type="submission" date="2018-08" db="UniProtKB">
        <authorList>
            <consortium name="EnsemblPlants"/>
        </authorList>
    </citation>
    <scope>IDENTIFICATION</scope>
    <source>
        <strain evidence="7">Yugu1</strain>
    </source>
</reference>